<dbReference type="Gene3D" id="3.10.50.40">
    <property type="match status" value="1"/>
</dbReference>
<keyword evidence="11 15" id="KW-0413">Isomerase</keyword>
<dbReference type="Proteomes" id="UP000647241">
    <property type="component" value="Unassembled WGS sequence"/>
</dbReference>
<dbReference type="PROSITE" id="PS01096">
    <property type="entry name" value="PPIC_PPIASE_1"/>
    <property type="match status" value="1"/>
</dbReference>
<keyword evidence="2" id="KW-1003">Cell membrane</keyword>
<dbReference type="InterPro" id="IPR027304">
    <property type="entry name" value="Trigger_fact/SurA_dom_sf"/>
</dbReference>
<keyword evidence="16" id="KW-1185">Reference proteome</keyword>
<comment type="caution">
    <text evidence="15">The sequence shown here is derived from an EMBL/GenBank/DDBJ whole genome shotgun (WGS) entry which is preliminary data.</text>
</comment>
<feature type="region of interest" description="Disordered" evidence="12">
    <location>
        <begin position="325"/>
        <end position="348"/>
    </location>
</feature>
<feature type="region of interest" description="Disordered" evidence="12">
    <location>
        <begin position="643"/>
        <end position="662"/>
    </location>
</feature>
<feature type="compositionally biased region" description="Basic and acidic residues" evidence="12">
    <location>
        <begin position="326"/>
        <end position="348"/>
    </location>
</feature>
<dbReference type="Pfam" id="PF13624">
    <property type="entry name" value="SurA_N_3"/>
    <property type="match status" value="1"/>
</dbReference>
<protein>
    <recommendedName>
        <fullName evidence="9">Periplasmic chaperone PpiD</fullName>
    </recommendedName>
    <alternativeName>
        <fullName evidence="10">Periplasmic folding chaperone</fullName>
    </alternativeName>
</protein>
<dbReference type="InterPro" id="IPR023058">
    <property type="entry name" value="PPIase_PpiC_CS"/>
</dbReference>
<evidence type="ECO:0000256" key="11">
    <source>
        <dbReference type="PROSITE-ProRule" id="PRU00278"/>
    </source>
</evidence>
<dbReference type="InterPro" id="IPR000297">
    <property type="entry name" value="PPIase_PpiC"/>
</dbReference>
<evidence type="ECO:0000256" key="4">
    <source>
        <dbReference type="ARBA" id="ARBA00022692"/>
    </source>
</evidence>
<dbReference type="GO" id="GO:0003755">
    <property type="term" value="F:peptidyl-prolyl cis-trans isomerase activity"/>
    <property type="evidence" value="ECO:0007669"/>
    <property type="project" value="UniProtKB-KW"/>
</dbReference>
<dbReference type="RefSeq" id="WP_188553290.1">
    <property type="nucleotide sequence ID" value="NZ_BMGT01000002.1"/>
</dbReference>
<keyword evidence="3" id="KW-0997">Cell inner membrane</keyword>
<gene>
    <name evidence="15" type="ORF">GCM10011585_11830</name>
</gene>
<dbReference type="InterPro" id="IPR046357">
    <property type="entry name" value="PPIase_dom_sf"/>
</dbReference>
<comment type="subcellular location">
    <subcellularLocation>
        <location evidence="1">Cell inner membrane</location>
        <topology evidence="1">Single-pass type II membrane protein</topology>
        <orientation evidence="1">Periplasmic side</orientation>
    </subcellularLocation>
</comment>
<keyword evidence="4 13" id="KW-0812">Transmembrane</keyword>
<evidence type="ECO:0000256" key="10">
    <source>
        <dbReference type="ARBA" id="ARBA00042775"/>
    </source>
</evidence>
<dbReference type="Pfam" id="PF13616">
    <property type="entry name" value="Rotamase_3"/>
    <property type="match status" value="1"/>
</dbReference>
<dbReference type="SUPFAM" id="SSF54534">
    <property type="entry name" value="FKBP-like"/>
    <property type="match status" value="1"/>
</dbReference>
<keyword evidence="6 13" id="KW-0472">Membrane</keyword>
<evidence type="ECO:0000313" key="15">
    <source>
        <dbReference type="EMBL" id="GGG71248.1"/>
    </source>
</evidence>
<keyword evidence="5 13" id="KW-1133">Transmembrane helix</keyword>
<dbReference type="PANTHER" id="PTHR47529">
    <property type="entry name" value="PEPTIDYL-PROLYL CIS-TRANS ISOMERASE D"/>
    <property type="match status" value="1"/>
</dbReference>
<evidence type="ECO:0000256" key="8">
    <source>
        <dbReference type="ARBA" id="ARBA00038408"/>
    </source>
</evidence>
<reference evidence="15" key="1">
    <citation type="journal article" date="2014" name="Int. J. Syst. Evol. Microbiol.">
        <title>Complete genome sequence of Corynebacterium casei LMG S-19264T (=DSM 44701T), isolated from a smear-ripened cheese.</title>
        <authorList>
            <consortium name="US DOE Joint Genome Institute (JGI-PGF)"/>
            <person name="Walter F."/>
            <person name="Albersmeier A."/>
            <person name="Kalinowski J."/>
            <person name="Ruckert C."/>
        </authorList>
    </citation>
    <scope>NUCLEOTIDE SEQUENCE</scope>
    <source>
        <strain evidence="15">CGMCC 1.12997</strain>
    </source>
</reference>
<dbReference type="AlphaFoldDB" id="A0A917H8V2"/>
<evidence type="ECO:0000256" key="9">
    <source>
        <dbReference type="ARBA" id="ARBA00040743"/>
    </source>
</evidence>
<dbReference type="SUPFAM" id="SSF109998">
    <property type="entry name" value="Triger factor/SurA peptide-binding domain-like"/>
    <property type="match status" value="1"/>
</dbReference>
<dbReference type="GO" id="GO:0005886">
    <property type="term" value="C:plasma membrane"/>
    <property type="evidence" value="ECO:0007669"/>
    <property type="project" value="UniProtKB-SubCell"/>
</dbReference>
<evidence type="ECO:0000256" key="3">
    <source>
        <dbReference type="ARBA" id="ARBA00022519"/>
    </source>
</evidence>
<evidence type="ECO:0000313" key="16">
    <source>
        <dbReference type="Proteomes" id="UP000647241"/>
    </source>
</evidence>
<dbReference type="PROSITE" id="PS51257">
    <property type="entry name" value="PROKAR_LIPOPROTEIN"/>
    <property type="match status" value="1"/>
</dbReference>
<proteinExistence type="inferred from homology"/>
<reference evidence="15" key="2">
    <citation type="submission" date="2020-09" db="EMBL/GenBank/DDBJ databases">
        <authorList>
            <person name="Sun Q."/>
            <person name="Zhou Y."/>
        </authorList>
    </citation>
    <scope>NUCLEOTIDE SEQUENCE</scope>
    <source>
        <strain evidence="15">CGMCC 1.12997</strain>
    </source>
</reference>
<evidence type="ECO:0000259" key="14">
    <source>
        <dbReference type="PROSITE" id="PS50198"/>
    </source>
</evidence>
<evidence type="ECO:0000256" key="13">
    <source>
        <dbReference type="SAM" id="Phobius"/>
    </source>
</evidence>
<dbReference type="PANTHER" id="PTHR47529:SF1">
    <property type="entry name" value="PERIPLASMIC CHAPERONE PPID"/>
    <property type="match status" value="1"/>
</dbReference>
<dbReference type="EMBL" id="BMGT01000002">
    <property type="protein sequence ID" value="GGG71248.1"/>
    <property type="molecule type" value="Genomic_DNA"/>
</dbReference>
<evidence type="ECO:0000256" key="1">
    <source>
        <dbReference type="ARBA" id="ARBA00004382"/>
    </source>
</evidence>
<comment type="similarity">
    <text evidence="8">Belongs to the PpiD chaperone family.</text>
</comment>
<evidence type="ECO:0000256" key="5">
    <source>
        <dbReference type="ARBA" id="ARBA00022989"/>
    </source>
</evidence>
<evidence type="ECO:0000256" key="7">
    <source>
        <dbReference type="ARBA" id="ARBA00023186"/>
    </source>
</evidence>
<evidence type="ECO:0000256" key="6">
    <source>
        <dbReference type="ARBA" id="ARBA00023136"/>
    </source>
</evidence>
<keyword evidence="7" id="KW-0143">Chaperone</keyword>
<dbReference type="PROSITE" id="PS50198">
    <property type="entry name" value="PPIC_PPIASE_2"/>
    <property type="match status" value="1"/>
</dbReference>
<evidence type="ECO:0000256" key="2">
    <source>
        <dbReference type="ARBA" id="ARBA00022475"/>
    </source>
</evidence>
<keyword evidence="11" id="KW-0697">Rotamase</keyword>
<evidence type="ECO:0000256" key="12">
    <source>
        <dbReference type="SAM" id="MobiDB-lite"/>
    </source>
</evidence>
<accession>A0A917H8V2</accession>
<feature type="transmembrane region" description="Helical" evidence="13">
    <location>
        <begin position="12"/>
        <end position="36"/>
    </location>
</feature>
<dbReference type="InterPro" id="IPR052029">
    <property type="entry name" value="PpiD_chaperone"/>
</dbReference>
<feature type="domain" description="PpiC" evidence="14">
    <location>
        <begin position="282"/>
        <end position="384"/>
    </location>
</feature>
<organism evidence="15 16">
    <name type="scientific">Edaphobacter dinghuensis</name>
    <dbReference type="NCBI Taxonomy" id="1560005"/>
    <lineage>
        <taxon>Bacteria</taxon>
        <taxon>Pseudomonadati</taxon>
        <taxon>Acidobacteriota</taxon>
        <taxon>Terriglobia</taxon>
        <taxon>Terriglobales</taxon>
        <taxon>Acidobacteriaceae</taxon>
        <taxon>Edaphobacter</taxon>
    </lineage>
</organism>
<name>A0A917H8V2_9BACT</name>
<sequence length="662" mass="71612">MIRILQQDNRLIKIIFAVIITVACVTMVITLVPGIFDNTDSAGPNGTYATVHGPGILSRFVGESIPVKETDVEELAQRQLQQQHLPDFLMPYMTQRAGQVLVQRAILKREADNMKLQVSDEDLRRELQTGPFAQYLFPNGQYIGDDGYMNFVQSNFQTSRSDFESKVKSDMELTRLQALVTGGVTVSDAAVREAYRVEGTKVKFDYAVISADDLTKTINPSDAELQAFFKTNAARYATAIPETRKIEYIAFDASNLPGGKPQISDAEVQAYYNAHQDEYKVQDQVKVRHILIAVPQGADAKTDAAAKTKADDLLKQIKSGGNFADLAKKNSDDPGSKDQGGELGWLDRGKTVPEFDKTAFSLNPGQTSDVIKTQFGYHILQVEDKKTAHERPLAEVKPEIVPVLEQQKAGAAEQNFASQLANDAKANGMDKAAAAKGLHVVTTDYISKDGVVAGLTDGSALLAQAFSAAKGAAPAAVSTGNGFAVFQVQDIKAAHAPDFADYKSHILDDYREQQLPQLMTTQLAKLDDRAKVLNDLKKAATEMNIPVKSSDFVGKDGQVPDLGAMSGPGAVAFSLAKGAVSGPINAGRVGVVLTVLDKQEPTADDIAKNFDKTRAQLLGERQDEIFRVYMGNLMEKYEKGGAIRYSKQPSTPGAPGSTPAGS</sequence>